<dbReference type="GO" id="GO:0042597">
    <property type="term" value="C:periplasmic space"/>
    <property type="evidence" value="ECO:0007669"/>
    <property type="project" value="UniProtKB-SubCell"/>
</dbReference>
<comment type="subcellular location">
    <subcellularLocation>
        <location evidence="1 7">Periplasm</location>
    </subcellularLocation>
</comment>
<reference evidence="10 11" key="1">
    <citation type="submission" date="2016-03" db="EMBL/GenBank/DDBJ databases">
        <title>Photobacterium proteolyticum sp. nov. a protease producing bacterium isolated from ocean sediments of Laizhou Bay.</title>
        <authorList>
            <person name="Li Y."/>
        </authorList>
    </citation>
    <scope>NUCLEOTIDE SEQUENCE [LARGE SCALE GENOMIC DNA]</scope>
    <source>
        <strain evidence="10 11">R-40508</strain>
    </source>
</reference>
<feature type="binding site" evidence="8">
    <location>
        <position position="84"/>
    </location>
    <ligand>
        <name>spermidine</name>
        <dbReference type="ChEBI" id="CHEBI:57834"/>
    </ligand>
</feature>
<evidence type="ECO:0000256" key="1">
    <source>
        <dbReference type="ARBA" id="ARBA00004418"/>
    </source>
</evidence>
<feature type="signal peptide" evidence="9">
    <location>
        <begin position="1"/>
        <end position="24"/>
    </location>
</feature>
<dbReference type="InterPro" id="IPR001188">
    <property type="entry name" value="Sperm_putr-bd"/>
</dbReference>
<protein>
    <recommendedName>
        <fullName evidence="7">Putrescine-binding periplasmic protein</fullName>
    </recommendedName>
</protein>
<evidence type="ECO:0000256" key="5">
    <source>
        <dbReference type="ARBA" id="ARBA00022764"/>
    </source>
</evidence>
<dbReference type="Pfam" id="PF13416">
    <property type="entry name" value="SBP_bac_8"/>
    <property type="match status" value="1"/>
</dbReference>
<sequence>MKKWSSLVTGGVCAMAMMANTAVAADEELYFYNWSEYIPNEVLEQFTKETGIKVIYSTYESNETMYAKLKTHGEGYDLVVPSTYYVSKMREEGMLQKIDRSKLAHFKDLDPNFLNKPFDPSNDYSIPYIWGATGIGVNTEMMDKGEIKGWADFWDTKWEGQLMMMDDAREFFHIALRKLGYSANTQNPDEIKAAYEELKKLMPNVLVFNSDYPANPYMAGETSLGMLWNGSAYMARQEGAEIDIVWPKEGAIFWMDSLAIPASAKHTEAAHKMIDFLLRPENAAKIAMEIGYPTPVETAKDKLPKEFVNDPSIYPPQEVMDAGEWQNSVGSANTLYEEYYQKLKAGQ</sequence>
<dbReference type="Gene3D" id="3.40.190.10">
    <property type="entry name" value="Periplasmic binding protein-like II"/>
    <property type="match status" value="2"/>
</dbReference>
<evidence type="ECO:0000256" key="2">
    <source>
        <dbReference type="ARBA" id="ARBA00007173"/>
    </source>
</evidence>
<comment type="similarity">
    <text evidence="2 7">Belongs to the bacterial solute-binding protein PotD/PotF family.</text>
</comment>
<evidence type="ECO:0000256" key="3">
    <source>
        <dbReference type="ARBA" id="ARBA00022448"/>
    </source>
</evidence>
<dbReference type="GO" id="GO:0015846">
    <property type="term" value="P:polyamine transport"/>
    <property type="evidence" value="ECO:0007669"/>
    <property type="project" value="InterPro"/>
</dbReference>
<dbReference type="RefSeq" id="WP_068327400.1">
    <property type="nucleotide sequence ID" value="NZ_LVHF01000012.1"/>
</dbReference>
<keyword evidence="3 7" id="KW-0813">Transport</keyword>
<dbReference type="AlphaFoldDB" id="A0A178KL77"/>
<feature type="binding site" evidence="8">
    <location>
        <position position="36"/>
    </location>
    <ligand>
        <name>spermidine</name>
        <dbReference type="ChEBI" id="CHEBI:57834"/>
    </ligand>
</feature>
<comment type="function">
    <text evidence="6">Required for the activity of the bacterial periplasmic transport system of putrescine and spermidine. Polyamine binding protein.</text>
</comment>
<dbReference type="PANTHER" id="PTHR30222">
    <property type="entry name" value="SPERMIDINE/PUTRESCINE-BINDING PERIPLASMIC PROTEIN"/>
    <property type="match status" value="1"/>
</dbReference>
<dbReference type="OrthoDB" id="9769319at2"/>
<gene>
    <name evidence="10" type="primary">potD</name>
    <name evidence="10" type="ORF">A3K86_02865</name>
</gene>
<feature type="binding site" evidence="8">
    <location>
        <begin position="167"/>
        <end position="170"/>
    </location>
    <ligand>
        <name>spermidine</name>
        <dbReference type="ChEBI" id="CHEBI:57834"/>
    </ligand>
</feature>
<keyword evidence="11" id="KW-1185">Reference proteome</keyword>
<dbReference type="EMBL" id="LVHF01000012">
    <property type="protein sequence ID" value="OAN17876.1"/>
    <property type="molecule type" value="Genomic_DNA"/>
</dbReference>
<proteinExistence type="inferred from homology"/>
<evidence type="ECO:0000256" key="6">
    <source>
        <dbReference type="ARBA" id="ARBA00056738"/>
    </source>
</evidence>
<dbReference type="FunFam" id="3.40.190.10:FF:000062">
    <property type="entry name" value="Putrescine-binding periplasmic protein"/>
    <property type="match status" value="1"/>
</dbReference>
<accession>A0A178KL77</accession>
<dbReference type="PANTHER" id="PTHR30222:SF17">
    <property type="entry name" value="SPERMIDINE_PUTRESCINE-BINDING PERIPLASMIC PROTEIN"/>
    <property type="match status" value="1"/>
</dbReference>
<feature type="chain" id="PRO_5008090416" description="Putrescine-binding periplasmic protein" evidence="9">
    <location>
        <begin position="25"/>
        <end position="347"/>
    </location>
</feature>
<evidence type="ECO:0000256" key="7">
    <source>
        <dbReference type="PIRNR" id="PIRNR019574"/>
    </source>
</evidence>
<dbReference type="InterPro" id="IPR006059">
    <property type="entry name" value="SBP"/>
</dbReference>
<evidence type="ECO:0000256" key="9">
    <source>
        <dbReference type="SAM" id="SignalP"/>
    </source>
</evidence>
<evidence type="ECO:0000313" key="10">
    <source>
        <dbReference type="EMBL" id="OAN17876.1"/>
    </source>
</evidence>
<dbReference type="PIRSF" id="PIRSF019574">
    <property type="entry name" value="Periplasmic_polyamine_BP"/>
    <property type="match status" value="1"/>
</dbReference>
<keyword evidence="5 7" id="KW-0574">Periplasm</keyword>
<organism evidence="10 11">
    <name type="scientific">Photobacterium jeanii</name>
    <dbReference type="NCBI Taxonomy" id="858640"/>
    <lineage>
        <taxon>Bacteria</taxon>
        <taxon>Pseudomonadati</taxon>
        <taxon>Pseudomonadota</taxon>
        <taxon>Gammaproteobacteria</taxon>
        <taxon>Vibrionales</taxon>
        <taxon>Vibrionaceae</taxon>
        <taxon>Photobacterium</taxon>
    </lineage>
</organism>
<evidence type="ECO:0000256" key="4">
    <source>
        <dbReference type="ARBA" id="ARBA00022729"/>
    </source>
</evidence>
<keyword evidence="4 9" id="KW-0732">Signal</keyword>
<dbReference type="STRING" id="858640.A3K86_02865"/>
<comment type="caution">
    <text evidence="10">The sequence shown here is derived from an EMBL/GenBank/DDBJ whole genome shotgun (WGS) entry which is preliminary data.</text>
</comment>
<evidence type="ECO:0000313" key="11">
    <source>
        <dbReference type="Proteomes" id="UP000078503"/>
    </source>
</evidence>
<evidence type="ECO:0000256" key="8">
    <source>
        <dbReference type="PIRSR" id="PIRSR019574-1"/>
    </source>
</evidence>
<dbReference type="SUPFAM" id="SSF53850">
    <property type="entry name" value="Periplasmic binding protein-like II"/>
    <property type="match status" value="1"/>
</dbReference>
<feature type="binding site" evidence="8">
    <location>
        <position position="326"/>
    </location>
    <ligand>
        <name>spermidine</name>
        <dbReference type="ChEBI" id="CHEBI:57834"/>
    </ligand>
</feature>
<dbReference type="Proteomes" id="UP000078503">
    <property type="component" value="Unassembled WGS sequence"/>
</dbReference>
<dbReference type="PRINTS" id="PR00909">
    <property type="entry name" value="SPERMDNBNDNG"/>
</dbReference>
<dbReference type="GO" id="GO:0019808">
    <property type="term" value="F:polyamine binding"/>
    <property type="evidence" value="ECO:0007669"/>
    <property type="project" value="InterPro"/>
</dbReference>
<name>A0A178KL77_9GAMM</name>